<organism evidence="1 2">
    <name type="scientific">Artomyces pyxidatus</name>
    <dbReference type="NCBI Taxonomy" id="48021"/>
    <lineage>
        <taxon>Eukaryota</taxon>
        <taxon>Fungi</taxon>
        <taxon>Dikarya</taxon>
        <taxon>Basidiomycota</taxon>
        <taxon>Agaricomycotina</taxon>
        <taxon>Agaricomycetes</taxon>
        <taxon>Russulales</taxon>
        <taxon>Auriscalpiaceae</taxon>
        <taxon>Artomyces</taxon>
    </lineage>
</organism>
<comment type="caution">
    <text evidence="1">The sequence shown here is derived from an EMBL/GenBank/DDBJ whole genome shotgun (WGS) entry which is preliminary data.</text>
</comment>
<evidence type="ECO:0000313" key="1">
    <source>
        <dbReference type="EMBL" id="KAI0058256.1"/>
    </source>
</evidence>
<reference evidence="1" key="1">
    <citation type="submission" date="2021-03" db="EMBL/GenBank/DDBJ databases">
        <authorList>
            <consortium name="DOE Joint Genome Institute"/>
            <person name="Ahrendt S."/>
            <person name="Looney B.P."/>
            <person name="Miyauchi S."/>
            <person name="Morin E."/>
            <person name="Drula E."/>
            <person name="Courty P.E."/>
            <person name="Chicoki N."/>
            <person name="Fauchery L."/>
            <person name="Kohler A."/>
            <person name="Kuo A."/>
            <person name="Labutti K."/>
            <person name="Pangilinan J."/>
            <person name="Lipzen A."/>
            <person name="Riley R."/>
            <person name="Andreopoulos W."/>
            <person name="He G."/>
            <person name="Johnson J."/>
            <person name="Barry K.W."/>
            <person name="Grigoriev I.V."/>
            <person name="Nagy L."/>
            <person name="Hibbett D."/>
            <person name="Henrissat B."/>
            <person name="Matheny P.B."/>
            <person name="Labbe J."/>
            <person name="Martin F."/>
        </authorList>
    </citation>
    <scope>NUCLEOTIDE SEQUENCE</scope>
    <source>
        <strain evidence="1">HHB10654</strain>
    </source>
</reference>
<dbReference type="Proteomes" id="UP000814140">
    <property type="component" value="Unassembled WGS sequence"/>
</dbReference>
<proteinExistence type="predicted"/>
<name>A0ACB8SQR0_9AGAM</name>
<accession>A0ACB8SQR0</accession>
<dbReference type="EMBL" id="MU277237">
    <property type="protein sequence ID" value="KAI0058256.1"/>
    <property type="molecule type" value="Genomic_DNA"/>
</dbReference>
<reference evidence="1" key="2">
    <citation type="journal article" date="2022" name="New Phytol.">
        <title>Evolutionary transition to the ectomycorrhizal habit in the genomes of a hyperdiverse lineage of mushroom-forming fungi.</title>
        <authorList>
            <person name="Looney B."/>
            <person name="Miyauchi S."/>
            <person name="Morin E."/>
            <person name="Drula E."/>
            <person name="Courty P.E."/>
            <person name="Kohler A."/>
            <person name="Kuo A."/>
            <person name="LaButti K."/>
            <person name="Pangilinan J."/>
            <person name="Lipzen A."/>
            <person name="Riley R."/>
            <person name="Andreopoulos W."/>
            <person name="He G."/>
            <person name="Johnson J."/>
            <person name="Nolan M."/>
            <person name="Tritt A."/>
            <person name="Barry K.W."/>
            <person name="Grigoriev I.V."/>
            <person name="Nagy L.G."/>
            <person name="Hibbett D."/>
            <person name="Henrissat B."/>
            <person name="Matheny P.B."/>
            <person name="Labbe J."/>
            <person name="Martin F.M."/>
        </authorList>
    </citation>
    <scope>NUCLEOTIDE SEQUENCE</scope>
    <source>
        <strain evidence="1">HHB10654</strain>
    </source>
</reference>
<protein>
    <submittedName>
        <fullName evidence="1">Alpha/beta-hydrolase</fullName>
    </submittedName>
</protein>
<gene>
    <name evidence="1" type="ORF">BV25DRAFT_1891569</name>
</gene>
<evidence type="ECO:0000313" key="2">
    <source>
        <dbReference type="Proteomes" id="UP000814140"/>
    </source>
</evidence>
<sequence length="354" mass="39247">MFDIRNSPTLDIRDFLLPGESVDDGLTYSLQLYRPGSSGPLRVGSSPRVALVFLHAISTHKETWLPLIERLFDIQATAHSSAVEIVEAWTLDLINHGRAGHINEHSLLMHPETFGGHQGGRMLRTFLDSGLVTSGTSIIAIGHSGGAVVTAFSTLGYSLRSLPFTRMIIIEPAMMPRSVHAELFSEPTRMVTVMHATKSRKDIWPTRAAAREWLSKHSPWRDWHPRILNLFVDHGLRDLPTAKYPDLKTGVTLSCTRDQESFSYSQFQDCVDGLERLEELCTAIPVDCILGGVASIVSREMQQGVFDICRDKPTASVTVLEGAGHLVAQEDPDRLAATVWAAMNRQTCNPRNKL</sequence>
<keyword evidence="2" id="KW-1185">Reference proteome</keyword>